<dbReference type="SUPFAM" id="SSF54593">
    <property type="entry name" value="Glyoxalase/Bleomycin resistance protein/Dihydroxybiphenyl dioxygenase"/>
    <property type="match status" value="1"/>
</dbReference>
<evidence type="ECO:0000313" key="3">
    <source>
        <dbReference type="EMBL" id="KJF70918.1"/>
    </source>
</evidence>
<organism evidence="3 4">
    <name type="scientific">Agrobacterium arsenijevicii</name>
    <dbReference type="NCBI Taxonomy" id="1585697"/>
    <lineage>
        <taxon>Bacteria</taxon>
        <taxon>Pseudomonadati</taxon>
        <taxon>Pseudomonadota</taxon>
        <taxon>Alphaproteobacteria</taxon>
        <taxon>Hyphomicrobiales</taxon>
        <taxon>Rhizobiaceae</taxon>
        <taxon>Rhizobium/Agrobacterium group</taxon>
        <taxon>Agrobacterium</taxon>
    </lineage>
</organism>
<keyword evidence="1" id="KW-0479">Metal-binding</keyword>
<evidence type="ECO:0000256" key="1">
    <source>
        <dbReference type="ARBA" id="ARBA00022723"/>
    </source>
</evidence>
<dbReference type="Pfam" id="PF13669">
    <property type="entry name" value="Glyoxalase_4"/>
    <property type="match status" value="1"/>
</dbReference>
<dbReference type="InterPro" id="IPR037523">
    <property type="entry name" value="VOC_core"/>
</dbReference>
<dbReference type="PANTHER" id="PTHR43048">
    <property type="entry name" value="METHYLMALONYL-COA EPIMERASE"/>
    <property type="match status" value="1"/>
</dbReference>
<gene>
    <name evidence="3" type="ORF">RP75_23970</name>
</gene>
<accession>A0ABR5D1F6</accession>
<reference evidence="3 4" key="1">
    <citation type="submission" date="2014-12" db="EMBL/GenBank/DDBJ databases">
        <authorList>
            <person name="Kuzmanovic N."/>
            <person name="Pulawska J."/>
            <person name="Obradovic A."/>
        </authorList>
    </citation>
    <scope>NUCLEOTIDE SEQUENCE [LARGE SCALE GENOMIC DNA]</scope>
    <source>
        <strain evidence="3 4">KFB 330</strain>
    </source>
</reference>
<dbReference type="Gene3D" id="3.10.180.10">
    <property type="entry name" value="2,3-Dihydroxybiphenyl 1,2-Dioxygenase, domain 1"/>
    <property type="match status" value="1"/>
</dbReference>
<protein>
    <submittedName>
        <fullName evidence="3">Glyoxalase</fullName>
    </submittedName>
</protein>
<dbReference type="InterPro" id="IPR029068">
    <property type="entry name" value="Glyas_Bleomycin-R_OHBP_Dase"/>
</dbReference>
<name>A0ABR5D1F6_9HYPH</name>
<dbReference type="PANTHER" id="PTHR43048:SF6">
    <property type="entry name" value="BLR8189 PROTEIN"/>
    <property type="match status" value="1"/>
</dbReference>
<evidence type="ECO:0000313" key="4">
    <source>
        <dbReference type="Proteomes" id="UP000032564"/>
    </source>
</evidence>
<keyword evidence="4" id="KW-1185">Reference proteome</keyword>
<evidence type="ECO:0000259" key="2">
    <source>
        <dbReference type="PROSITE" id="PS51819"/>
    </source>
</evidence>
<feature type="domain" description="VOC" evidence="2">
    <location>
        <begin position="18"/>
        <end position="163"/>
    </location>
</feature>
<dbReference type="PROSITE" id="PS51819">
    <property type="entry name" value="VOC"/>
    <property type="match status" value="1"/>
</dbReference>
<dbReference type="Proteomes" id="UP000032564">
    <property type="component" value="Unassembled WGS sequence"/>
</dbReference>
<proteinExistence type="predicted"/>
<comment type="caution">
    <text evidence="3">The sequence shown here is derived from an EMBL/GenBank/DDBJ whole genome shotgun (WGS) entry which is preliminary data.</text>
</comment>
<dbReference type="EMBL" id="JWIT01000025">
    <property type="protein sequence ID" value="KJF70918.1"/>
    <property type="molecule type" value="Genomic_DNA"/>
</dbReference>
<dbReference type="InterPro" id="IPR051785">
    <property type="entry name" value="MMCE/EMCE_epimerase"/>
</dbReference>
<sequence>MQIIGGNEMRKGLPGLRGTDHIGLTVPNLDGAIAFFCDVIGCELIYRAGAFSDEGTFMADQLNVHPRSRIRGVAFLRCHNNSNYELFEYEGPDQANAIAKNSDIGGHHLAFYVDDMEKAIAHLRENNVRLLGKPVVEPEGPDERTTWLYFLAPWGLQMELMHYPHGKGYEATTRARLWDPRKT</sequence>